<dbReference type="EMBL" id="MU253756">
    <property type="protein sequence ID" value="KAG9248101.1"/>
    <property type="molecule type" value="Genomic_DNA"/>
</dbReference>
<dbReference type="InterPro" id="IPR050173">
    <property type="entry name" value="ABC_transporter_C-like"/>
</dbReference>
<keyword evidence="4" id="KW-1185">Reference proteome</keyword>
<keyword evidence="2" id="KW-0067">ATP-binding</keyword>
<protein>
    <recommendedName>
        <fullName evidence="5">ABC transporter domain-containing protein</fullName>
    </recommendedName>
</protein>
<keyword evidence="1" id="KW-0547">Nucleotide-binding</keyword>
<dbReference type="Proteomes" id="UP000887226">
    <property type="component" value="Unassembled WGS sequence"/>
</dbReference>
<dbReference type="InterPro" id="IPR027417">
    <property type="entry name" value="P-loop_NTPase"/>
</dbReference>
<reference evidence="3" key="1">
    <citation type="journal article" date="2021" name="IMA Fungus">
        <title>Genomic characterization of three marine fungi, including Emericellopsis atlantica sp. nov. with signatures of a generalist lifestyle and marine biomass degradation.</title>
        <authorList>
            <person name="Hagestad O.C."/>
            <person name="Hou L."/>
            <person name="Andersen J.H."/>
            <person name="Hansen E.H."/>
            <person name="Altermark B."/>
            <person name="Li C."/>
            <person name="Kuhnert E."/>
            <person name="Cox R.J."/>
            <person name="Crous P.W."/>
            <person name="Spatafora J.W."/>
            <person name="Lail K."/>
            <person name="Amirebrahimi M."/>
            <person name="Lipzen A."/>
            <person name="Pangilinan J."/>
            <person name="Andreopoulos W."/>
            <person name="Hayes R.D."/>
            <person name="Ng V."/>
            <person name="Grigoriev I.V."/>
            <person name="Jackson S.A."/>
            <person name="Sutton T.D.S."/>
            <person name="Dobson A.D.W."/>
            <person name="Rama T."/>
        </authorList>
    </citation>
    <scope>NUCLEOTIDE SEQUENCE</scope>
    <source>
        <strain evidence="3">TRa3180A</strain>
    </source>
</reference>
<evidence type="ECO:0000313" key="3">
    <source>
        <dbReference type="EMBL" id="KAG9248101.1"/>
    </source>
</evidence>
<accession>A0A9P8CK11</accession>
<dbReference type="PANTHER" id="PTHR24223:SF399">
    <property type="entry name" value="ABC TRANSPORTER ATNG"/>
    <property type="match status" value="1"/>
</dbReference>
<dbReference type="PANTHER" id="PTHR24223">
    <property type="entry name" value="ATP-BINDING CASSETTE SUB-FAMILY C"/>
    <property type="match status" value="1"/>
</dbReference>
<evidence type="ECO:0000313" key="4">
    <source>
        <dbReference type="Proteomes" id="UP000887226"/>
    </source>
</evidence>
<evidence type="ECO:0008006" key="5">
    <source>
        <dbReference type="Google" id="ProtNLM"/>
    </source>
</evidence>
<sequence length="141" mass="15791">MCTHMRHIEVPKIDPTLIGICGITLSGGQKHRVALARALHSRCETFVLDDIMSALDKQTTERTIAQFIFGADGLFRRNVMTVIMMTHSMQYLHLAHQVAIVPGSGLEKEQGDHEYIQQTSIFEKLAHEEIPSDASSRGDYV</sequence>
<evidence type="ECO:0000256" key="1">
    <source>
        <dbReference type="ARBA" id="ARBA00022741"/>
    </source>
</evidence>
<proteinExistence type="predicted"/>
<comment type="caution">
    <text evidence="3">The sequence shown here is derived from an EMBL/GenBank/DDBJ whole genome shotgun (WGS) entry which is preliminary data.</text>
</comment>
<name>A0A9P8CK11_9HELO</name>
<dbReference type="OrthoDB" id="6500128at2759"/>
<dbReference type="GO" id="GO:0005524">
    <property type="term" value="F:ATP binding"/>
    <property type="evidence" value="ECO:0007669"/>
    <property type="project" value="UniProtKB-KW"/>
</dbReference>
<organism evidence="3 4">
    <name type="scientific">Calycina marina</name>
    <dbReference type="NCBI Taxonomy" id="1763456"/>
    <lineage>
        <taxon>Eukaryota</taxon>
        <taxon>Fungi</taxon>
        <taxon>Dikarya</taxon>
        <taxon>Ascomycota</taxon>
        <taxon>Pezizomycotina</taxon>
        <taxon>Leotiomycetes</taxon>
        <taxon>Helotiales</taxon>
        <taxon>Pezizellaceae</taxon>
        <taxon>Calycina</taxon>
    </lineage>
</organism>
<dbReference type="GO" id="GO:0016020">
    <property type="term" value="C:membrane"/>
    <property type="evidence" value="ECO:0007669"/>
    <property type="project" value="TreeGrafter"/>
</dbReference>
<evidence type="ECO:0000256" key="2">
    <source>
        <dbReference type="ARBA" id="ARBA00022840"/>
    </source>
</evidence>
<dbReference type="AlphaFoldDB" id="A0A9P8CK11"/>
<gene>
    <name evidence="3" type="ORF">BJ878DRAFT_93995</name>
</gene>
<dbReference type="SUPFAM" id="SSF52540">
    <property type="entry name" value="P-loop containing nucleoside triphosphate hydrolases"/>
    <property type="match status" value="1"/>
</dbReference>
<dbReference type="Gene3D" id="3.40.50.300">
    <property type="entry name" value="P-loop containing nucleotide triphosphate hydrolases"/>
    <property type="match status" value="1"/>
</dbReference>
<dbReference type="GO" id="GO:0042626">
    <property type="term" value="F:ATPase-coupled transmembrane transporter activity"/>
    <property type="evidence" value="ECO:0007669"/>
    <property type="project" value="TreeGrafter"/>
</dbReference>